<reference evidence="2 3" key="1">
    <citation type="submission" date="2019-04" db="EMBL/GenBank/DDBJ databases">
        <title>Sphingobacterium olei sp. nov., isolated from oil-contaminated soil.</title>
        <authorList>
            <person name="Liu B."/>
        </authorList>
    </citation>
    <scope>NUCLEOTIDE SEQUENCE [LARGE SCALE GENOMIC DNA]</scope>
    <source>
        <strain evidence="2 3">Y3L14</strain>
    </source>
</reference>
<evidence type="ECO:0000259" key="1">
    <source>
        <dbReference type="Pfam" id="PF00534"/>
    </source>
</evidence>
<protein>
    <submittedName>
        <fullName evidence="2">Glycosyltransferase family 4 protein</fullName>
    </submittedName>
</protein>
<proteinExistence type="predicted"/>
<dbReference type="CDD" id="cd03820">
    <property type="entry name" value="GT4_AmsD-like"/>
    <property type="match status" value="1"/>
</dbReference>
<dbReference type="InterPro" id="IPR001296">
    <property type="entry name" value="Glyco_trans_1"/>
</dbReference>
<dbReference type="SUPFAM" id="SSF53756">
    <property type="entry name" value="UDP-Glycosyltransferase/glycogen phosphorylase"/>
    <property type="match status" value="1"/>
</dbReference>
<evidence type="ECO:0000313" key="2">
    <source>
        <dbReference type="EMBL" id="TJY60164.1"/>
    </source>
</evidence>
<gene>
    <name evidence="2" type="ORF">FAZ19_23215</name>
</gene>
<comment type="caution">
    <text evidence="2">The sequence shown here is derived from an EMBL/GenBank/DDBJ whole genome shotgun (WGS) entry which is preliminary data.</text>
</comment>
<dbReference type="AlphaFoldDB" id="A0A4U0GP49"/>
<dbReference type="OrthoDB" id="9811239at2"/>
<dbReference type="Proteomes" id="UP000309872">
    <property type="component" value="Unassembled WGS sequence"/>
</dbReference>
<dbReference type="Pfam" id="PF00534">
    <property type="entry name" value="Glycos_transf_1"/>
    <property type="match status" value="1"/>
</dbReference>
<dbReference type="GO" id="GO:0016757">
    <property type="term" value="F:glycosyltransferase activity"/>
    <property type="evidence" value="ECO:0007669"/>
    <property type="project" value="InterPro"/>
</dbReference>
<name>A0A4U0GP49_9SPHI</name>
<keyword evidence="2" id="KW-0808">Transferase</keyword>
<dbReference type="Gene3D" id="3.40.50.2000">
    <property type="entry name" value="Glycogen Phosphorylase B"/>
    <property type="match status" value="2"/>
</dbReference>
<dbReference type="PANTHER" id="PTHR12526">
    <property type="entry name" value="GLYCOSYLTRANSFERASE"/>
    <property type="match status" value="1"/>
</dbReference>
<feature type="domain" description="Glycosyl transferase family 1" evidence="1">
    <location>
        <begin position="178"/>
        <end position="338"/>
    </location>
</feature>
<organism evidence="2 3">
    <name type="scientific">Sphingobacterium alkalisoli</name>
    <dbReference type="NCBI Taxonomy" id="1874115"/>
    <lineage>
        <taxon>Bacteria</taxon>
        <taxon>Pseudomonadati</taxon>
        <taxon>Bacteroidota</taxon>
        <taxon>Sphingobacteriia</taxon>
        <taxon>Sphingobacteriales</taxon>
        <taxon>Sphingobacteriaceae</taxon>
        <taxon>Sphingobacterium</taxon>
    </lineage>
</organism>
<accession>A0A4U0GP49</accession>
<keyword evidence="3" id="KW-1185">Reference proteome</keyword>
<sequence length="358" mass="41441">MVVNVVCLIIPSLRHGGAERVISILANEWSRRPNLKVFIILLTKQEHFYSVNDNVTIIEPQEEYTSNLISKFYYSIWILKFIRRTIRELKPDAVLSFCERYNNIVLLSLLGINVKRFVSDRNNPKNTLGLVHENLRKRLYKGADGIIAQTTTAKDILYIKTKNPNIKAIPNPLRNVEEHDVTKRENIILTVGRNVEQKNQRELIEIFSRLEDAEHWKLEIIGVGDLRHELENLVEMKGLSNRVSFLDFQKNIDFYFQRAKIFVFTSLYEGFPNALIEAMANGLPTVSYDCPTGPSELIVDGKNGDLVELNNTDLFVRKLQFLINDDMLRNSYGEEAKNVKTKYSSQQISQEYLNFILK</sequence>
<dbReference type="EMBL" id="SUKA01000012">
    <property type="protein sequence ID" value="TJY60164.1"/>
    <property type="molecule type" value="Genomic_DNA"/>
</dbReference>
<evidence type="ECO:0000313" key="3">
    <source>
        <dbReference type="Proteomes" id="UP000309872"/>
    </source>
</evidence>
<dbReference type="PANTHER" id="PTHR12526:SF630">
    <property type="entry name" value="GLYCOSYLTRANSFERASE"/>
    <property type="match status" value="1"/>
</dbReference>